<evidence type="ECO:0000256" key="8">
    <source>
        <dbReference type="ARBA" id="ARBA00022946"/>
    </source>
</evidence>
<evidence type="ECO:0000256" key="1">
    <source>
        <dbReference type="ARBA" id="ARBA00004637"/>
    </source>
</evidence>
<evidence type="ECO:0000256" key="10">
    <source>
        <dbReference type="ARBA" id="ARBA00023128"/>
    </source>
</evidence>
<evidence type="ECO:0000259" key="14">
    <source>
        <dbReference type="SMART" id="SM00978"/>
    </source>
</evidence>
<evidence type="ECO:0000256" key="13">
    <source>
        <dbReference type="PIRNR" id="PIRNR037871"/>
    </source>
</evidence>
<dbReference type="Gene3D" id="3.10.450.240">
    <property type="match status" value="1"/>
</dbReference>
<comment type="caution">
    <text evidence="15">The sequence shown here is derived from an EMBL/GenBank/DDBJ whole genome shotgun (WGS) entry which is preliminary data.</text>
</comment>
<dbReference type="GO" id="GO:0030150">
    <property type="term" value="P:protein import into mitochondrial matrix"/>
    <property type="evidence" value="ECO:0007669"/>
    <property type="project" value="InterPro"/>
</dbReference>
<evidence type="ECO:0000256" key="9">
    <source>
        <dbReference type="ARBA" id="ARBA00023010"/>
    </source>
</evidence>
<feature type="domain" description="Tim44-like" evidence="14">
    <location>
        <begin position="282"/>
        <end position="436"/>
    </location>
</feature>
<comment type="subcellular location">
    <subcellularLocation>
        <location evidence="1">Mitochondrion inner membrane</location>
        <topology evidence="1">Peripheral membrane protein</topology>
    </subcellularLocation>
</comment>
<dbReference type="Pfam" id="PF04280">
    <property type="entry name" value="Tim44"/>
    <property type="match status" value="1"/>
</dbReference>
<keyword evidence="7 13" id="KW-0653">Protein transport</keyword>
<comment type="similarity">
    <text evidence="2 13">Belongs to the Tim44 family.</text>
</comment>
<evidence type="ECO:0000256" key="7">
    <source>
        <dbReference type="ARBA" id="ARBA00022927"/>
    </source>
</evidence>
<evidence type="ECO:0000256" key="5">
    <source>
        <dbReference type="ARBA" id="ARBA00022792"/>
    </source>
</evidence>
<evidence type="ECO:0000313" key="16">
    <source>
        <dbReference type="Proteomes" id="UP001150538"/>
    </source>
</evidence>
<evidence type="ECO:0000256" key="4">
    <source>
        <dbReference type="ARBA" id="ARBA00022741"/>
    </source>
</evidence>
<dbReference type="SMART" id="SM00978">
    <property type="entry name" value="Tim44"/>
    <property type="match status" value="1"/>
</dbReference>
<accession>A0A9W8DQR9</accession>
<keyword evidence="6" id="KW-0067">ATP-binding</keyword>
<dbReference type="GO" id="GO:0005524">
    <property type="term" value="F:ATP binding"/>
    <property type="evidence" value="ECO:0007669"/>
    <property type="project" value="UniProtKB-KW"/>
</dbReference>
<keyword evidence="11 13" id="KW-0472">Membrane</keyword>
<evidence type="ECO:0000313" key="15">
    <source>
        <dbReference type="EMBL" id="KAJ1920736.1"/>
    </source>
</evidence>
<comment type="function">
    <text evidence="13">Essential component of the PAM complex, a complex required for the translocation of transit peptide-containing proteins from the inner membrane into the mitochondrial matrix in an ATP-dependent manner.</text>
</comment>
<gene>
    <name evidence="15" type="primary">TIM44</name>
    <name evidence="15" type="ORF">H4219_001135</name>
</gene>
<evidence type="ECO:0000256" key="12">
    <source>
        <dbReference type="ARBA" id="ARBA00074309"/>
    </source>
</evidence>
<evidence type="ECO:0000256" key="6">
    <source>
        <dbReference type="ARBA" id="ARBA00022840"/>
    </source>
</evidence>
<dbReference type="PANTHER" id="PTHR10721">
    <property type="entry name" value="MITOCHONDRIAL IMPORT INNER MEMBRANE TRANSLOCASE SUBUNIT TIM44"/>
    <property type="match status" value="1"/>
</dbReference>
<evidence type="ECO:0000256" key="3">
    <source>
        <dbReference type="ARBA" id="ARBA00022448"/>
    </source>
</evidence>
<evidence type="ECO:0000256" key="2">
    <source>
        <dbReference type="ARBA" id="ARBA00009597"/>
    </source>
</evidence>
<evidence type="ECO:0000256" key="11">
    <source>
        <dbReference type="ARBA" id="ARBA00023136"/>
    </source>
</evidence>
<keyword evidence="16" id="KW-1185">Reference proteome</keyword>
<keyword evidence="4" id="KW-0547">Nucleotide-binding</keyword>
<dbReference type="InterPro" id="IPR032710">
    <property type="entry name" value="NTF2-like_dom_sf"/>
</dbReference>
<dbReference type="EMBL" id="JANBPU010000010">
    <property type="protein sequence ID" value="KAJ1920736.1"/>
    <property type="molecule type" value="Genomic_DNA"/>
</dbReference>
<keyword evidence="10 13" id="KW-0496">Mitochondrion</keyword>
<sequence>MLRVPRKALLPLINKQCRNAQISPTLPRIGASIYAGFHSSAAIRNGGHVSPIKAFADSIKRQVQENKEFKDNMKLLEDKGSKISDSEAMKRAKQATSASADVVKKAASAVGSSVGEGISKVADTAAVKATGRAVKTTAKLVGTAASTATAPIRNTEAYKHLEKNVKDYVDDASSVYGGYRTKEDRRKSRILSQQKRARSFAEYKNLKASQENEEAGSNIVLHKDSKWKESWAKFKETSPMMQGIFRAQKSYEESENPVIEATRAVTTKVRNIFGFFFDETESAQALRQIRDTIDPSFKLDKFLHECREFIIPEIMDAYLSGDAETLKHWCSEASYNVLSAVIKAQAKQGIVSDCNILDLRHVDFHSARVLDNEVPVIVIVFQTQENNVFRDKVTKKIVQGDENVIESCHYVSIFTKVPENADDPITGGWKMIDLAKQFSRPTW</sequence>
<dbReference type="SUPFAM" id="SSF54427">
    <property type="entry name" value="NTF2-like"/>
    <property type="match status" value="1"/>
</dbReference>
<dbReference type="InterPro" id="IPR007379">
    <property type="entry name" value="Tim44-like_dom"/>
</dbReference>
<keyword evidence="5 13" id="KW-0999">Mitochondrion inner membrane</keyword>
<dbReference type="OrthoDB" id="10265990at2759"/>
<dbReference type="PIRSF" id="PIRSF037871">
    <property type="entry name" value="TIM44"/>
    <property type="match status" value="1"/>
</dbReference>
<organism evidence="15 16">
    <name type="scientific">Mycoemilia scoparia</name>
    <dbReference type="NCBI Taxonomy" id="417184"/>
    <lineage>
        <taxon>Eukaryota</taxon>
        <taxon>Fungi</taxon>
        <taxon>Fungi incertae sedis</taxon>
        <taxon>Zoopagomycota</taxon>
        <taxon>Kickxellomycotina</taxon>
        <taxon>Kickxellomycetes</taxon>
        <taxon>Kickxellales</taxon>
        <taxon>Kickxellaceae</taxon>
        <taxon>Mycoemilia</taxon>
    </lineage>
</organism>
<dbReference type="FunFam" id="3.10.450.240:FF:000002">
    <property type="entry name" value="Mitochondrial import inner membrane translocase subunit TIM44"/>
    <property type="match status" value="1"/>
</dbReference>
<keyword evidence="9 13" id="KW-0811">Translocation</keyword>
<dbReference type="InterPro" id="IPR017303">
    <property type="entry name" value="Tim44"/>
</dbReference>
<name>A0A9W8DQR9_9FUNG</name>
<protein>
    <recommendedName>
        <fullName evidence="12 13">Mitochondrial import inner membrane translocase subunit TIM44</fullName>
    </recommendedName>
</protein>
<dbReference type="Proteomes" id="UP001150538">
    <property type="component" value="Unassembled WGS sequence"/>
</dbReference>
<reference evidence="15" key="1">
    <citation type="submission" date="2022-07" db="EMBL/GenBank/DDBJ databases">
        <title>Phylogenomic reconstructions and comparative analyses of Kickxellomycotina fungi.</title>
        <authorList>
            <person name="Reynolds N.K."/>
            <person name="Stajich J.E."/>
            <person name="Barry K."/>
            <person name="Grigoriev I.V."/>
            <person name="Crous P."/>
            <person name="Smith M.E."/>
        </authorList>
    </citation>
    <scope>NUCLEOTIDE SEQUENCE</scope>
    <source>
        <strain evidence="15">NBRC 100468</strain>
    </source>
</reference>
<dbReference type="PANTHER" id="PTHR10721:SF1">
    <property type="entry name" value="MITOCHONDRIAL IMPORT INNER MEMBRANE TRANSLOCASE SUBUNIT TIM44"/>
    <property type="match status" value="1"/>
</dbReference>
<dbReference type="AlphaFoldDB" id="A0A9W8DQR9"/>
<keyword evidence="3 13" id="KW-0813">Transport</keyword>
<proteinExistence type="inferred from homology"/>
<dbReference type="InterPro" id="IPR039544">
    <property type="entry name" value="Tim44-like"/>
</dbReference>
<dbReference type="GO" id="GO:0051087">
    <property type="term" value="F:protein-folding chaperone binding"/>
    <property type="evidence" value="ECO:0007669"/>
    <property type="project" value="InterPro"/>
</dbReference>
<keyword evidence="8" id="KW-0809">Transit peptide</keyword>
<dbReference type="GO" id="GO:0005743">
    <property type="term" value="C:mitochondrial inner membrane"/>
    <property type="evidence" value="ECO:0007669"/>
    <property type="project" value="UniProtKB-SubCell"/>
</dbReference>